<accession>A0A6L5YDW5</accession>
<dbReference type="Pfam" id="PF01813">
    <property type="entry name" value="ATP-synt_D"/>
    <property type="match status" value="1"/>
</dbReference>
<dbReference type="PANTHER" id="PTHR11671">
    <property type="entry name" value="V-TYPE ATP SYNTHASE SUBUNIT D"/>
    <property type="match status" value="1"/>
</dbReference>
<sequence length="207" mass="23269">MARVNVNPNRMELSRLKKRLAVAQRGHKLLKDKQDALIKAFLEKARAVKATREKVESELISCYRSFLMARAQTLPAMLEQALMISGSTCTLDVATRNVMSVIVPEYEVHQEGSTFNYGMATTPASLDVALEDFSKVIPGLLQLAADEKAVALMSTEIERTRRRVNALEHVMIPNYAETIKYISMKLDEQARSTTSQLMKVKEIVSEH</sequence>
<dbReference type="NCBIfam" id="TIGR00309">
    <property type="entry name" value="V_ATPase_subD"/>
    <property type="match status" value="1"/>
</dbReference>
<comment type="caution">
    <text evidence="5">The sequence shown here is derived from an EMBL/GenBank/DDBJ whole genome shotgun (WGS) entry which is preliminary data.</text>
</comment>
<reference evidence="5 6" key="1">
    <citation type="submission" date="2019-08" db="EMBL/GenBank/DDBJ databases">
        <title>In-depth cultivation of the pig gut microbiome towards novel bacterial diversity and tailored functional studies.</title>
        <authorList>
            <person name="Wylensek D."/>
            <person name="Hitch T.C.A."/>
            <person name="Clavel T."/>
        </authorList>
    </citation>
    <scope>NUCLEOTIDE SEQUENCE [LARGE SCALE GENOMIC DNA]</scope>
    <source>
        <strain evidence="5 6">SM-530-WT-4B</strain>
    </source>
</reference>
<keyword evidence="6" id="KW-1185">Reference proteome</keyword>
<keyword evidence="4" id="KW-0375">Hydrogen ion transport</keyword>
<gene>
    <name evidence="4" type="primary">atpD</name>
    <name evidence="5" type="ORF">FYJ74_10135</name>
</gene>
<dbReference type="GO" id="GO:0042777">
    <property type="term" value="P:proton motive force-driven plasma membrane ATP synthesis"/>
    <property type="evidence" value="ECO:0007669"/>
    <property type="project" value="UniProtKB-UniRule"/>
</dbReference>
<dbReference type="GO" id="GO:0046933">
    <property type="term" value="F:proton-transporting ATP synthase activity, rotational mechanism"/>
    <property type="evidence" value="ECO:0007669"/>
    <property type="project" value="UniProtKB-UniRule"/>
</dbReference>
<keyword evidence="2 4" id="KW-0813">Transport</keyword>
<dbReference type="Gene3D" id="1.10.287.3240">
    <property type="match status" value="1"/>
</dbReference>
<evidence type="ECO:0000256" key="3">
    <source>
        <dbReference type="ARBA" id="ARBA00023065"/>
    </source>
</evidence>
<dbReference type="RefSeq" id="WP_154529468.1">
    <property type="nucleotide sequence ID" value="NZ_JAXDZJ010000065.1"/>
</dbReference>
<keyword evidence="3 4" id="KW-0406">Ion transport</keyword>
<dbReference type="Proteomes" id="UP000473699">
    <property type="component" value="Unassembled WGS sequence"/>
</dbReference>
<keyword evidence="4" id="KW-0066">ATP synthesis</keyword>
<name>A0A6L5YDW5_9BACT</name>
<evidence type="ECO:0000256" key="2">
    <source>
        <dbReference type="ARBA" id="ARBA00022448"/>
    </source>
</evidence>
<comment type="similarity">
    <text evidence="1 4">Belongs to the V-ATPase D subunit family.</text>
</comment>
<evidence type="ECO:0000313" key="5">
    <source>
        <dbReference type="EMBL" id="MST56389.1"/>
    </source>
</evidence>
<dbReference type="HAMAP" id="MF_00271">
    <property type="entry name" value="ATP_synth_D_arch"/>
    <property type="match status" value="1"/>
</dbReference>
<dbReference type="GO" id="GO:0046961">
    <property type="term" value="F:proton-transporting ATPase activity, rotational mechanism"/>
    <property type="evidence" value="ECO:0007669"/>
    <property type="project" value="InterPro"/>
</dbReference>
<protein>
    <recommendedName>
        <fullName evidence="4">V-type ATP synthase subunit D</fullName>
    </recommendedName>
    <alternativeName>
        <fullName evidence="4">V-ATPase subunit D</fullName>
    </alternativeName>
</protein>
<dbReference type="InterPro" id="IPR002699">
    <property type="entry name" value="V_ATPase_D"/>
</dbReference>
<dbReference type="GO" id="GO:0005524">
    <property type="term" value="F:ATP binding"/>
    <property type="evidence" value="ECO:0007669"/>
    <property type="project" value="UniProtKB-UniRule"/>
</dbReference>
<dbReference type="EMBL" id="VUNH01000011">
    <property type="protein sequence ID" value="MST56389.1"/>
    <property type="molecule type" value="Genomic_DNA"/>
</dbReference>
<evidence type="ECO:0000256" key="1">
    <source>
        <dbReference type="ARBA" id="ARBA00005850"/>
    </source>
</evidence>
<organism evidence="5 6">
    <name type="scientific">Pyramidobacter porci</name>
    <dbReference type="NCBI Taxonomy" id="2605789"/>
    <lineage>
        <taxon>Bacteria</taxon>
        <taxon>Thermotogati</taxon>
        <taxon>Synergistota</taxon>
        <taxon>Synergistia</taxon>
        <taxon>Synergistales</taxon>
        <taxon>Dethiosulfovibrionaceae</taxon>
        <taxon>Pyramidobacter</taxon>
    </lineage>
</organism>
<evidence type="ECO:0000313" key="6">
    <source>
        <dbReference type="Proteomes" id="UP000473699"/>
    </source>
</evidence>
<evidence type="ECO:0000256" key="4">
    <source>
        <dbReference type="HAMAP-Rule" id="MF_00271"/>
    </source>
</evidence>
<proteinExistence type="inferred from homology"/>
<dbReference type="AlphaFoldDB" id="A0A6L5YDW5"/>
<comment type="function">
    <text evidence="4">Produces ATP from ADP in the presence of a proton gradient across the membrane.</text>
</comment>